<dbReference type="RefSeq" id="WP_190226540.1">
    <property type="nucleotide sequence ID" value="NZ_BNBS01000210.1"/>
</dbReference>
<protein>
    <submittedName>
        <fullName evidence="1">Uncharacterized protein</fullName>
    </submittedName>
</protein>
<sequence>MRMLLKVEMNTEASNDLIRQGALQELMREALGRVHPEAAYFTVENGCRTGYFFFDLAETSDLPAISEPFFMRLGARIHYSPVMNPEELAKGLGQIATRG</sequence>
<name>A0ABQ3P5H2_9ACTN</name>
<evidence type="ECO:0000313" key="2">
    <source>
        <dbReference type="Proteomes" id="UP001052739"/>
    </source>
</evidence>
<dbReference type="Proteomes" id="UP001052739">
    <property type="component" value="Unassembled WGS sequence"/>
</dbReference>
<keyword evidence="2" id="KW-1185">Reference proteome</keyword>
<dbReference type="EMBL" id="BNDW01000004">
    <property type="protein sequence ID" value="GHI20273.1"/>
    <property type="molecule type" value="Genomic_DNA"/>
</dbReference>
<reference evidence="1" key="1">
    <citation type="submission" date="2024-05" db="EMBL/GenBank/DDBJ databases">
        <title>Whole genome shotgun sequence of Streptomyces hydrogenans NBRC 13475.</title>
        <authorList>
            <person name="Komaki H."/>
            <person name="Tamura T."/>
        </authorList>
    </citation>
    <scope>NUCLEOTIDE SEQUENCE</scope>
    <source>
        <strain evidence="1">NBRC 13475</strain>
    </source>
</reference>
<proteinExistence type="predicted"/>
<organism evidence="1 2">
    <name type="scientific">Streptomyces hydrogenans</name>
    <dbReference type="NCBI Taxonomy" id="1873719"/>
    <lineage>
        <taxon>Bacteria</taxon>
        <taxon>Bacillati</taxon>
        <taxon>Actinomycetota</taxon>
        <taxon>Actinomycetes</taxon>
        <taxon>Kitasatosporales</taxon>
        <taxon>Streptomycetaceae</taxon>
        <taxon>Streptomyces</taxon>
    </lineage>
</organism>
<gene>
    <name evidence="1" type="ORF">Shyd_16440</name>
</gene>
<comment type="caution">
    <text evidence="1">The sequence shown here is derived from an EMBL/GenBank/DDBJ whole genome shotgun (WGS) entry which is preliminary data.</text>
</comment>
<evidence type="ECO:0000313" key="1">
    <source>
        <dbReference type="EMBL" id="GHI20273.1"/>
    </source>
</evidence>
<accession>A0ABQ3P5H2</accession>